<dbReference type="AlphaFoldDB" id="A0AAI9TD04"/>
<accession>A0AAI9TD04</accession>
<evidence type="ECO:0000313" key="2">
    <source>
        <dbReference type="EMBL" id="KAJ9485050.1"/>
    </source>
</evidence>
<feature type="compositionally biased region" description="Acidic residues" evidence="1">
    <location>
        <begin position="209"/>
        <end position="218"/>
    </location>
</feature>
<feature type="compositionally biased region" description="Polar residues" evidence="1">
    <location>
        <begin position="187"/>
        <end position="196"/>
    </location>
</feature>
<reference evidence="2" key="2">
    <citation type="journal article" date="2016" name="Fungal Biol.">
        <title>Ochratoxin A production by Penicillium thymicola.</title>
        <authorList>
            <person name="Nguyen H.D.T."/>
            <person name="McMullin D.R."/>
            <person name="Ponomareva E."/>
            <person name="Riley R."/>
            <person name="Pomraning K.R."/>
            <person name="Baker S.E."/>
            <person name="Seifert K.A."/>
        </authorList>
    </citation>
    <scope>NUCLEOTIDE SEQUENCE</scope>
    <source>
        <strain evidence="2">DAOM 180753</strain>
    </source>
</reference>
<gene>
    <name evidence="2" type="ORF">VN97_g8300</name>
</gene>
<reference evidence="2" key="1">
    <citation type="submission" date="2015-06" db="EMBL/GenBank/DDBJ databases">
        <authorList>
            <person name="Nguyen H."/>
        </authorList>
    </citation>
    <scope>NUCLEOTIDE SEQUENCE</scope>
    <source>
        <strain evidence="2">DAOM 180753</strain>
    </source>
</reference>
<evidence type="ECO:0000313" key="3">
    <source>
        <dbReference type="Proteomes" id="UP001227192"/>
    </source>
</evidence>
<organism evidence="2 3">
    <name type="scientific">Penicillium thymicola</name>
    <dbReference type="NCBI Taxonomy" id="293382"/>
    <lineage>
        <taxon>Eukaryota</taxon>
        <taxon>Fungi</taxon>
        <taxon>Dikarya</taxon>
        <taxon>Ascomycota</taxon>
        <taxon>Pezizomycotina</taxon>
        <taxon>Eurotiomycetes</taxon>
        <taxon>Eurotiomycetidae</taxon>
        <taxon>Eurotiales</taxon>
        <taxon>Aspergillaceae</taxon>
        <taxon>Penicillium</taxon>
    </lineage>
</organism>
<dbReference type="EMBL" id="LACB01000290">
    <property type="protein sequence ID" value="KAJ9485050.1"/>
    <property type="molecule type" value="Genomic_DNA"/>
</dbReference>
<evidence type="ECO:0000256" key="1">
    <source>
        <dbReference type="SAM" id="MobiDB-lite"/>
    </source>
</evidence>
<proteinExistence type="predicted"/>
<dbReference type="Proteomes" id="UP001227192">
    <property type="component" value="Unassembled WGS sequence"/>
</dbReference>
<keyword evidence="3" id="KW-1185">Reference proteome</keyword>
<feature type="region of interest" description="Disordered" evidence="1">
    <location>
        <begin position="176"/>
        <end position="218"/>
    </location>
</feature>
<name>A0AAI9TD04_PENTH</name>
<comment type="caution">
    <text evidence="2">The sequence shown here is derived from an EMBL/GenBank/DDBJ whole genome shotgun (WGS) entry which is preliminary data.</text>
</comment>
<protein>
    <submittedName>
        <fullName evidence="2">Uncharacterized protein</fullName>
    </submittedName>
</protein>
<sequence length="482" mass="54158">MQVSAWLAHCIDPAIVRDITSTGECTDLADDFMYQCKLFIRGDGYGAMSAAVMSFRTKRTEFSTATEFIEAVKLRHKAANDLKANLHPCLGVIMLMSQLQEIPEMRSSIDIKNVELKKFGDPANEITMTDFLKCCSEMQDKVREATFWPYNSVVATTNGDPMRAGQKQSVLDGFFPKSQGLVPRAPSPNTTGQSAETPFDKSDKGPEQGGDDGWEADWVSDVDEKDDYSHEMVGDDKVLPGPEGEVCSDSIAPHQISINASTAETTEINGQLFKTIQEIVEFLKKWASETEFTALRDKPITRGFWSLIGRLSDEFIMRLRAPAIDPKVQALFEKGTFSVDDLRKLPRASSESRPGVYLGFILDEIHSDGTVTLALYVGSSMCCKFRVQTHQSRRTGNRLKRSAFYQRLMKGEKVEFCLLAAFDCSIETGYLNLLEAIFMFLFGTLLEPTFETDFVKQSTWELYEQLQSVIRPHYILKVKLFA</sequence>